<keyword evidence="2" id="KW-1185">Reference proteome</keyword>
<proteinExistence type="predicted"/>
<accession>A0A286RLP6</accession>
<gene>
    <name evidence="1" type="ORF">THTE_4226</name>
</gene>
<dbReference type="EMBL" id="CP018477">
    <property type="protein sequence ID" value="ASV76827.1"/>
    <property type="molecule type" value="Genomic_DNA"/>
</dbReference>
<dbReference type="AlphaFoldDB" id="A0A286RLP6"/>
<sequence>MQHALVMALFGHRPFHLLRGGEIVGCHFKEEFPDSIDGRWLILVDGSRVGREKPTVVDGPHVRWGSPRGRIGVIPPSK</sequence>
<name>A0A286RLP6_9BACT</name>
<evidence type="ECO:0000313" key="2">
    <source>
        <dbReference type="Proteomes" id="UP000215086"/>
    </source>
</evidence>
<organism evidence="1 2">
    <name type="scientific">Thermogutta terrifontis</name>
    <dbReference type="NCBI Taxonomy" id="1331910"/>
    <lineage>
        <taxon>Bacteria</taxon>
        <taxon>Pseudomonadati</taxon>
        <taxon>Planctomycetota</taxon>
        <taxon>Planctomycetia</taxon>
        <taxon>Pirellulales</taxon>
        <taxon>Thermoguttaceae</taxon>
        <taxon>Thermogutta</taxon>
    </lineage>
</organism>
<protein>
    <submittedName>
        <fullName evidence="1">Uncharacterized protein</fullName>
    </submittedName>
</protein>
<dbReference type="Proteomes" id="UP000215086">
    <property type="component" value="Chromosome"/>
</dbReference>
<dbReference type="KEGG" id="ttf:THTE_4226"/>
<reference evidence="1 2" key="1">
    <citation type="journal article" name="Front. Microbiol.">
        <title>Sugar Metabolism of the First Thermophilic Planctomycete Thermogutta terrifontis: Comparative Genomic and Transcriptomic Approaches.</title>
        <authorList>
            <person name="Elcheninov A.G."/>
            <person name="Menzel P."/>
            <person name="Gudbergsdottir S.R."/>
            <person name="Slesarev A.I."/>
            <person name="Kadnikov V.V."/>
            <person name="Krogh A."/>
            <person name="Bonch-Osmolovskaya E.A."/>
            <person name="Peng X."/>
            <person name="Kublanov I.V."/>
        </authorList>
    </citation>
    <scope>NUCLEOTIDE SEQUENCE [LARGE SCALE GENOMIC DNA]</scope>
    <source>
        <strain evidence="1 2">R1</strain>
    </source>
</reference>
<evidence type="ECO:0000313" key="1">
    <source>
        <dbReference type="EMBL" id="ASV76827.1"/>
    </source>
</evidence>